<gene>
    <name evidence="2" type="ORF">FGG12_19270</name>
</gene>
<protein>
    <recommendedName>
        <fullName evidence="4">PilN family type IVB pilus formation outer membrane protein</fullName>
    </recommendedName>
</protein>
<sequence length="571" mass="60073">MATTVFQKITIAAAVTSILSGCAFTPGELASAKDELQAKIAARKQAMEDRQRELPLVEEVDANYLGSEAIPLSYNTTLPPAFHEKRLRLAERTNVRTIAKRITDVTRIPVVVNVDVWSRPTMRRLPNGSGAMTQNASATVAASTPAAAGGYPGGSPYGGSVVSQSGYLGAQWIDPNDLSVNVDDTLARAMDAWTAPAGLSWDYNREKNEITVFRYVTRSFQIRASSGTVETTSTMNKGLSANNGTQGSSNGSGSQIGSFDAGSRVTTSAKSDALASLLQTIKDNYLLSAEEVATANTATSSITITGSRYTVDQVGAFIANQNATLSQQVAVTLDTYLVQVTNQSDAGFDVSAIYSKLANGAAEWALNLSGPTSLVSNAAGQFGFNVVSPTSPWNGTSITAQAVNSLGTVLSHTSRTYPTKNRLPINVTNFESEGYLAQTTPGYGGLSGSSVTGLTPGTVTTGNFSVITPTIYENGAVELRLSLDESLNQGFKEISTGSGATLQKMQLPHITGSKADPTVEVRDGESLILVAMDDDTMNGQKRYGASGASLTGQRARVVKIQVVTPRVLGRS</sequence>
<evidence type="ECO:0000313" key="3">
    <source>
        <dbReference type="Proteomes" id="UP000318943"/>
    </source>
</evidence>
<comment type="caution">
    <text evidence="2">The sequence shown here is derived from an EMBL/GenBank/DDBJ whole genome shotgun (WGS) entry which is preliminary data.</text>
</comment>
<evidence type="ECO:0000256" key="1">
    <source>
        <dbReference type="SAM" id="MobiDB-lite"/>
    </source>
</evidence>
<keyword evidence="3" id="KW-1185">Reference proteome</keyword>
<organism evidence="2 3">
    <name type="scientific">Cupriavidus campinensis</name>
    <dbReference type="NCBI Taxonomy" id="151783"/>
    <lineage>
        <taxon>Bacteria</taxon>
        <taxon>Pseudomonadati</taxon>
        <taxon>Pseudomonadota</taxon>
        <taxon>Betaproteobacteria</taxon>
        <taxon>Burkholderiales</taxon>
        <taxon>Burkholderiaceae</taxon>
        <taxon>Cupriavidus</taxon>
    </lineage>
</organism>
<dbReference type="Proteomes" id="UP000318943">
    <property type="component" value="Unassembled WGS sequence"/>
</dbReference>
<feature type="compositionally biased region" description="Low complexity" evidence="1">
    <location>
        <begin position="242"/>
        <end position="257"/>
    </location>
</feature>
<dbReference type="EMBL" id="VCIZ01000012">
    <property type="protein sequence ID" value="TSP11006.1"/>
    <property type="molecule type" value="Genomic_DNA"/>
</dbReference>
<feature type="region of interest" description="Disordered" evidence="1">
    <location>
        <begin position="232"/>
        <end position="257"/>
    </location>
</feature>
<dbReference type="RefSeq" id="WP_144200181.1">
    <property type="nucleotide sequence ID" value="NZ_CAJPVH010000008.1"/>
</dbReference>
<name>A0ABY3EJM2_9BURK</name>
<evidence type="ECO:0000313" key="2">
    <source>
        <dbReference type="EMBL" id="TSP11006.1"/>
    </source>
</evidence>
<feature type="compositionally biased region" description="Polar residues" evidence="1">
    <location>
        <begin position="232"/>
        <end position="241"/>
    </location>
</feature>
<reference evidence="2 3" key="1">
    <citation type="submission" date="2019-05" db="EMBL/GenBank/DDBJ databases">
        <title>Whole genome sequence analysis of Cupriavidus campinensis S14E4C strain.</title>
        <authorList>
            <person name="Abbaszade G."/>
            <person name="Szabo A."/>
            <person name="Toumi M."/>
            <person name="Toth E."/>
        </authorList>
    </citation>
    <scope>NUCLEOTIDE SEQUENCE [LARGE SCALE GENOMIC DNA]</scope>
    <source>
        <strain evidence="2 3">S14E4C</strain>
    </source>
</reference>
<proteinExistence type="predicted"/>
<evidence type="ECO:0008006" key="4">
    <source>
        <dbReference type="Google" id="ProtNLM"/>
    </source>
</evidence>
<accession>A0ABY3EJM2</accession>